<gene>
    <name evidence="2" type="ORF">VP1G_04908</name>
</gene>
<feature type="compositionally biased region" description="Basic residues" evidence="1">
    <location>
        <begin position="204"/>
        <end position="215"/>
    </location>
</feature>
<reference evidence="3" key="1">
    <citation type="submission" date="2014-12" db="EMBL/GenBank/DDBJ databases">
        <title>Genome Sequence of Valsa Canker Pathogens Uncovers a Specific Adaption of Colonization on Woody Bark.</title>
        <authorList>
            <person name="Yin Z."/>
            <person name="Liu H."/>
            <person name="Gao X."/>
            <person name="Li Z."/>
            <person name="Song N."/>
            <person name="Ke X."/>
            <person name="Dai Q."/>
            <person name="Wu Y."/>
            <person name="Sun Y."/>
            <person name="Xu J.-R."/>
            <person name="Kang Z.K."/>
            <person name="Wang L."/>
            <person name="Huang L."/>
        </authorList>
    </citation>
    <scope>NUCLEOTIDE SEQUENCE [LARGE SCALE GENOMIC DNA]</scope>
    <source>
        <strain evidence="3">SXYL134</strain>
    </source>
</reference>
<protein>
    <submittedName>
        <fullName evidence="2">Uncharacterized protein</fullName>
    </submittedName>
</protein>
<evidence type="ECO:0000256" key="1">
    <source>
        <dbReference type="SAM" id="MobiDB-lite"/>
    </source>
</evidence>
<proteinExistence type="predicted"/>
<dbReference type="EMBL" id="KN714701">
    <property type="protein sequence ID" value="KUI57566.1"/>
    <property type="molecule type" value="Genomic_DNA"/>
</dbReference>
<sequence>MSKFSADQDLEYSLPRDPGMEALSGGHLIDQAPSTTSAAPSLTTYETYELCLRCGDAMRIVTRDIIRDHARVWDDLVDQTLVHNSPAGWEFFVDGPQHLLLPIVDIPAIDERLEQEDDHALFHLIIQLLETGTLDLDFHLDHVYGEPHASFYTLLNVHQVAQFLKIPDLASAALTEITRRAYHIHRAVEGMYDHTNHRNNNNNNRRHYRRRRPRSRPRIDSRFANHIASFVRCLVEIAEAMPVTMVAQVGMSIDVPKELGITLVSAAYMLWNQLELIDVFRIWWSTREGRLFRGLMLQHRDPDWVFGTWRDWLAV</sequence>
<dbReference type="OrthoDB" id="10371824at2759"/>
<name>A0A194V131_CYTMA</name>
<feature type="region of interest" description="Disordered" evidence="1">
    <location>
        <begin position="193"/>
        <end position="215"/>
    </location>
</feature>
<evidence type="ECO:0000313" key="3">
    <source>
        <dbReference type="Proteomes" id="UP000078576"/>
    </source>
</evidence>
<dbReference type="AlphaFoldDB" id="A0A194V131"/>
<accession>A0A194V131</accession>
<organism evidence="2 3">
    <name type="scientific">Cytospora mali</name>
    <name type="common">Apple Valsa canker fungus</name>
    <name type="synonym">Valsa mali</name>
    <dbReference type="NCBI Taxonomy" id="578113"/>
    <lineage>
        <taxon>Eukaryota</taxon>
        <taxon>Fungi</taxon>
        <taxon>Dikarya</taxon>
        <taxon>Ascomycota</taxon>
        <taxon>Pezizomycotina</taxon>
        <taxon>Sordariomycetes</taxon>
        <taxon>Sordariomycetidae</taxon>
        <taxon>Diaporthales</taxon>
        <taxon>Cytosporaceae</taxon>
        <taxon>Cytospora</taxon>
    </lineage>
</organism>
<dbReference type="Proteomes" id="UP000078576">
    <property type="component" value="Unassembled WGS sequence"/>
</dbReference>
<keyword evidence="3" id="KW-1185">Reference proteome</keyword>
<evidence type="ECO:0000313" key="2">
    <source>
        <dbReference type="EMBL" id="KUI57566.1"/>
    </source>
</evidence>